<dbReference type="Proteomes" id="UP000502260">
    <property type="component" value="Chromosome"/>
</dbReference>
<reference evidence="3" key="1">
    <citation type="submission" date="2020-03" db="EMBL/GenBank/DDBJ databases">
        <title>Complete genome sequence of sulfur-oxidizing bacterium skT11.</title>
        <authorList>
            <person name="Kanda M."/>
            <person name="Kojima H."/>
            <person name="Fukui M."/>
        </authorList>
    </citation>
    <scope>NUCLEOTIDE SEQUENCE [LARGE SCALE GENOMIC DNA]</scope>
    <source>
        <strain evidence="3">skT11</strain>
    </source>
</reference>
<evidence type="ECO:0000313" key="3">
    <source>
        <dbReference type="Proteomes" id="UP000502260"/>
    </source>
</evidence>
<evidence type="ECO:0000313" key="2">
    <source>
        <dbReference type="EMBL" id="BCB26810.1"/>
    </source>
</evidence>
<dbReference type="SUPFAM" id="SSF48256">
    <property type="entry name" value="Citrate synthase"/>
    <property type="match status" value="1"/>
</dbReference>
<sequence>MNDPQRLQDQADTLKTNIGAAFPGSRAVMRGKDLHTDLNDLDWLELYVFGITGRRFTTEQVQLLHGIWRLTSYPDARLWNNRIAALAGSTRSSPGLGLAAALAASEARIYGAGPGLSAYDFFTRAHHACSAGQALENIVADTLAKQRGIGGYGRPLVSGDERIAPAMELARRSGLDQGPFIRLAFKTEDILLTGRWRWRMNYAALVAALLLELGFDRMSYHLFISPIFFAGMPPCYLDATNRAEGLTFPLSCGTISYSGLAERRWEQASRQAGQTRGEKTNKEKGHGQKNSVG</sequence>
<organism evidence="2 3">
    <name type="scientific">Sulfurimicrobium lacus</name>
    <dbReference type="NCBI Taxonomy" id="2715678"/>
    <lineage>
        <taxon>Bacteria</taxon>
        <taxon>Pseudomonadati</taxon>
        <taxon>Pseudomonadota</taxon>
        <taxon>Betaproteobacteria</taxon>
        <taxon>Nitrosomonadales</taxon>
        <taxon>Sulfuricellaceae</taxon>
        <taxon>Sulfurimicrobium</taxon>
    </lineage>
</organism>
<dbReference type="EMBL" id="AP022853">
    <property type="protein sequence ID" value="BCB26810.1"/>
    <property type="molecule type" value="Genomic_DNA"/>
</dbReference>
<dbReference type="RefSeq" id="WP_188200242.1">
    <property type="nucleotide sequence ID" value="NZ_AP022853.1"/>
</dbReference>
<name>A0A6F8VBV4_9PROT</name>
<keyword evidence="3" id="KW-1185">Reference proteome</keyword>
<protein>
    <submittedName>
        <fullName evidence="2">Uncharacterized protein</fullName>
    </submittedName>
</protein>
<dbReference type="KEGG" id="slac:SKTS_16960"/>
<dbReference type="AlphaFoldDB" id="A0A6F8VBV4"/>
<accession>A0A6F8VBV4</accession>
<feature type="region of interest" description="Disordered" evidence="1">
    <location>
        <begin position="266"/>
        <end position="293"/>
    </location>
</feature>
<feature type="compositionally biased region" description="Basic and acidic residues" evidence="1">
    <location>
        <begin position="276"/>
        <end position="286"/>
    </location>
</feature>
<proteinExistence type="predicted"/>
<gene>
    <name evidence="2" type="ORF">SKTS_16960</name>
</gene>
<dbReference type="InterPro" id="IPR036969">
    <property type="entry name" value="Citrate_synthase_sf"/>
</dbReference>
<evidence type="ECO:0000256" key="1">
    <source>
        <dbReference type="SAM" id="MobiDB-lite"/>
    </source>
</evidence>
<dbReference type="GO" id="GO:0046912">
    <property type="term" value="F:acyltransferase activity, acyl groups converted into alkyl on transfer"/>
    <property type="evidence" value="ECO:0007669"/>
    <property type="project" value="InterPro"/>
</dbReference>